<dbReference type="GeneID" id="35872795"/>
<feature type="domain" description="HAMP" evidence="8">
    <location>
        <begin position="297"/>
        <end position="351"/>
    </location>
</feature>
<evidence type="ECO:0000256" key="2">
    <source>
        <dbReference type="ARBA" id="ARBA00023224"/>
    </source>
</evidence>
<dbReference type="Pfam" id="PF00672">
    <property type="entry name" value="HAMP"/>
    <property type="match status" value="1"/>
</dbReference>
<dbReference type="PANTHER" id="PTHR32089">
    <property type="entry name" value="METHYL-ACCEPTING CHEMOTAXIS PROTEIN MCPB"/>
    <property type="match status" value="1"/>
</dbReference>
<dbReference type="PROSITE" id="PS50111">
    <property type="entry name" value="CHEMOTAXIS_TRANSDUC_2"/>
    <property type="match status" value="1"/>
</dbReference>
<dbReference type="InterPro" id="IPR004089">
    <property type="entry name" value="MCPsignal_dom"/>
</dbReference>
<dbReference type="Proteomes" id="UP000182692">
    <property type="component" value="Unassembled WGS sequence"/>
</dbReference>
<sequence>MFNALPNTIKAQLHGIVAMIVVSVGVFALTFFLSFKQLSVLDNASVDILKSQTSVLMLRRHEKDFMARNDLKYKDRFDAEYQYLRDTLTNARAKVNSLDMSGSQAISKMLLTLRTYQLDFEALVNQRITVGVDHQSGLQGLARSASHQLEKEIQDIADNALYNQLLMLRRFEKDFLLRLDASYVNKFNDLYSNIQSQISTGDMPASQRLIMETSLRKYQDTFNELALGMAQIGLSPQQGLHGSLRASVQKTEKQMEGLSEDLVSAIKERESSVTTRITTVGGLLAVLVCFALTMVTRHVTIKVLKANHLMKKISEGNSSLDVRMQMPGNDELSQLANHFNRFISKLQYTMEKIASISYQLSSNANQSLILAGKTATNAERQREESETVATAMNEMTATSKDIAQSVARAASVATDLQASAKTGRNVNSQTSRKTNELSESMRSASENMQQLNSDSEDIGSVINVIRAITEQTNLLALNAAIEAARAGDQGRGFAVVADQVRELAMKTHESTDEITKIIEQLQQGIRHSADVMNQSSDMANVSVKQAKDGANVMSVMVDQIEDIAGQNLQIATASEEQTVVTESVDRNIVAIADLAAATSKAAKKSNQSANTIELLAAELNLLVRRFTHSSGQQITSISAKSEGDEETASEPTAAPDGLAPNTAS</sequence>
<dbReference type="EMBL" id="FOWR01000003">
    <property type="protein sequence ID" value="SFO82134.1"/>
    <property type="molecule type" value="Genomic_DNA"/>
</dbReference>
<evidence type="ECO:0000256" key="3">
    <source>
        <dbReference type="ARBA" id="ARBA00029447"/>
    </source>
</evidence>
<organism evidence="9 10">
    <name type="scientific">Enterovibrio norvegicus DSM 15893</name>
    <dbReference type="NCBI Taxonomy" id="1121869"/>
    <lineage>
        <taxon>Bacteria</taxon>
        <taxon>Pseudomonadati</taxon>
        <taxon>Pseudomonadota</taxon>
        <taxon>Gammaproteobacteria</taxon>
        <taxon>Vibrionales</taxon>
        <taxon>Vibrionaceae</taxon>
        <taxon>Enterovibrio</taxon>
    </lineage>
</organism>
<dbReference type="CDD" id="cd11386">
    <property type="entry name" value="MCP_signal"/>
    <property type="match status" value="1"/>
</dbReference>
<keyword evidence="6" id="KW-0812">Transmembrane</keyword>
<feature type="compositionally biased region" description="Polar residues" evidence="5">
    <location>
        <begin position="630"/>
        <end position="639"/>
    </location>
</feature>
<dbReference type="OrthoDB" id="8724845at2"/>
<dbReference type="SMART" id="SM00304">
    <property type="entry name" value="HAMP"/>
    <property type="match status" value="1"/>
</dbReference>
<keyword evidence="6" id="KW-0472">Membrane</keyword>
<dbReference type="InterPro" id="IPR003660">
    <property type="entry name" value="HAMP_dom"/>
</dbReference>
<comment type="similarity">
    <text evidence="3">Belongs to the methyl-accepting chemotaxis (MCP) protein family.</text>
</comment>
<evidence type="ECO:0000259" key="7">
    <source>
        <dbReference type="PROSITE" id="PS50111"/>
    </source>
</evidence>
<evidence type="ECO:0000256" key="6">
    <source>
        <dbReference type="SAM" id="Phobius"/>
    </source>
</evidence>
<evidence type="ECO:0000313" key="9">
    <source>
        <dbReference type="EMBL" id="SFO82134.1"/>
    </source>
</evidence>
<accession>A0A1I5KAP8</accession>
<dbReference type="AlphaFoldDB" id="A0A1I5KAP8"/>
<keyword evidence="2 4" id="KW-0807">Transducer</keyword>
<feature type="region of interest" description="Disordered" evidence="5">
    <location>
        <begin position="630"/>
        <end position="664"/>
    </location>
</feature>
<evidence type="ECO:0000313" key="10">
    <source>
        <dbReference type="Proteomes" id="UP000182692"/>
    </source>
</evidence>
<dbReference type="GO" id="GO:0016020">
    <property type="term" value="C:membrane"/>
    <property type="evidence" value="ECO:0007669"/>
    <property type="project" value="UniProtKB-SubCell"/>
</dbReference>
<keyword evidence="6" id="KW-1133">Transmembrane helix</keyword>
<feature type="region of interest" description="Disordered" evidence="5">
    <location>
        <begin position="419"/>
        <end position="438"/>
    </location>
</feature>
<name>A0A1I5KAP8_9GAMM</name>
<gene>
    <name evidence="9" type="ORF">SAMN03084138_00551</name>
</gene>
<dbReference type="InterPro" id="IPR032255">
    <property type="entry name" value="HBM"/>
</dbReference>
<evidence type="ECO:0000256" key="5">
    <source>
        <dbReference type="SAM" id="MobiDB-lite"/>
    </source>
</evidence>
<feature type="transmembrane region" description="Helical" evidence="6">
    <location>
        <begin position="12"/>
        <end position="35"/>
    </location>
</feature>
<dbReference type="GO" id="GO:0007165">
    <property type="term" value="P:signal transduction"/>
    <property type="evidence" value="ECO:0007669"/>
    <property type="project" value="UniProtKB-KW"/>
</dbReference>
<dbReference type="CDD" id="cd06225">
    <property type="entry name" value="HAMP"/>
    <property type="match status" value="1"/>
</dbReference>
<comment type="subcellular location">
    <subcellularLocation>
        <location evidence="1">Membrane</location>
    </subcellularLocation>
</comment>
<reference evidence="9 10" key="1">
    <citation type="submission" date="2016-10" db="EMBL/GenBank/DDBJ databases">
        <authorList>
            <person name="de Groot N.N."/>
        </authorList>
    </citation>
    <scope>NUCLEOTIDE SEQUENCE [LARGE SCALE GENOMIC DNA]</scope>
    <source>
        <strain evidence="9 10">DSM 15893</strain>
    </source>
</reference>
<dbReference type="RefSeq" id="WP_074925189.1">
    <property type="nucleotide sequence ID" value="NZ_FOWR01000003.1"/>
</dbReference>
<protein>
    <submittedName>
        <fullName evidence="9">Methyl-accepting chemotaxis protein</fullName>
    </submittedName>
</protein>
<feature type="domain" description="Methyl-accepting transducer" evidence="7">
    <location>
        <begin position="356"/>
        <end position="592"/>
    </location>
</feature>
<dbReference type="SMART" id="SM00283">
    <property type="entry name" value="MA"/>
    <property type="match status" value="1"/>
</dbReference>
<dbReference type="PANTHER" id="PTHR32089:SF120">
    <property type="entry name" value="METHYL-ACCEPTING CHEMOTAXIS PROTEIN TLPQ"/>
    <property type="match status" value="1"/>
</dbReference>
<evidence type="ECO:0000259" key="8">
    <source>
        <dbReference type="PROSITE" id="PS50885"/>
    </source>
</evidence>
<dbReference type="STRING" id="1121869.SAMN03084138_00551"/>
<evidence type="ECO:0000256" key="1">
    <source>
        <dbReference type="ARBA" id="ARBA00004370"/>
    </source>
</evidence>
<dbReference type="FunFam" id="1.10.287.950:FF:000001">
    <property type="entry name" value="Methyl-accepting chemotaxis sensory transducer"/>
    <property type="match status" value="1"/>
</dbReference>
<dbReference type="SMART" id="SM01358">
    <property type="entry name" value="HBM"/>
    <property type="match status" value="1"/>
</dbReference>
<dbReference type="GO" id="GO:0006935">
    <property type="term" value="P:chemotaxis"/>
    <property type="evidence" value="ECO:0007669"/>
    <property type="project" value="UniProtKB-ARBA"/>
</dbReference>
<dbReference type="SUPFAM" id="SSF58104">
    <property type="entry name" value="Methyl-accepting chemotaxis protein (MCP) signaling domain"/>
    <property type="match status" value="1"/>
</dbReference>
<evidence type="ECO:0000256" key="4">
    <source>
        <dbReference type="PROSITE-ProRule" id="PRU00284"/>
    </source>
</evidence>
<dbReference type="Gene3D" id="1.10.287.950">
    <property type="entry name" value="Methyl-accepting chemotaxis protein"/>
    <property type="match status" value="1"/>
</dbReference>
<proteinExistence type="inferred from homology"/>
<dbReference type="PROSITE" id="PS50885">
    <property type="entry name" value="HAMP"/>
    <property type="match status" value="1"/>
</dbReference>
<dbReference type="Pfam" id="PF00015">
    <property type="entry name" value="MCPsignal"/>
    <property type="match status" value="1"/>
</dbReference>